<dbReference type="PROSITE" id="PS00217">
    <property type="entry name" value="SUGAR_TRANSPORT_2"/>
    <property type="match status" value="1"/>
</dbReference>
<dbReference type="InterPro" id="IPR020846">
    <property type="entry name" value="MFS_dom"/>
</dbReference>
<evidence type="ECO:0000259" key="15">
    <source>
        <dbReference type="PROSITE" id="PS50850"/>
    </source>
</evidence>
<evidence type="ECO:0000256" key="11">
    <source>
        <dbReference type="ARBA" id="ARBA00023136"/>
    </source>
</evidence>
<dbReference type="CDD" id="cd17432">
    <property type="entry name" value="MFS_GLUT_Class2"/>
    <property type="match status" value="1"/>
</dbReference>
<comment type="similarity">
    <text evidence="4">Belongs to the major facilitator superfamily. Sugar transporter (TC 2.A.1.1) family. Glucose transporter subfamily.</text>
</comment>
<evidence type="ECO:0000256" key="4">
    <source>
        <dbReference type="ARBA" id="ARBA00007004"/>
    </source>
</evidence>
<dbReference type="GO" id="GO:0055056">
    <property type="term" value="F:D-glucose transmembrane transporter activity"/>
    <property type="evidence" value="ECO:0007669"/>
    <property type="project" value="TreeGrafter"/>
</dbReference>
<dbReference type="InterPro" id="IPR005828">
    <property type="entry name" value="MFS_sugar_transport-like"/>
</dbReference>
<evidence type="ECO:0000256" key="6">
    <source>
        <dbReference type="ARBA" id="ARBA00022448"/>
    </source>
</evidence>
<accession>A0A8U8AYG4</accession>
<dbReference type="Ensembl" id="ENSCPVT00000018315.2">
    <property type="protein sequence ID" value="ENSCPVP00000017533.2"/>
    <property type="gene ID" value="ENSCPVG00000012774.2"/>
</dbReference>
<name>A0A8C3N8W8_GEOPR</name>
<keyword evidence="8" id="KW-0762">Sugar transport</keyword>
<keyword evidence="9" id="KW-0812">Transmembrane</keyword>
<evidence type="ECO:0000256" key="12">
    <source>
        <dbReference type="ARBA" id="ARBA00029961"/>
    </source>
</evidence>
<dbReference type="InterPro" id="IPR005829">
    <property type="entry name" value="Sugar_transporter_CS"/>
</dbReference>
<sequence length="518" mass="57271">MPKSQTHFQGGVDGFSLPRQKMTLPLALVALISAFGSSFQYGYNVSVINSPAPYMQDFYNRTYLDRTGVPMDRGFQTLLWSLTVSMFPLGGLFGSLLVWPMVNNCGRKGTLLINNLFSIAAAILMGTSELAKTFEVIILSRVLMGIFAGLASNVVPMFLGEMSPKNLRGAVGVVPQLFITIGILAAQILGLHRILGNAQGWPVLLGLTGIPSLIQLLTLPFFPESPRYLLIQKGTEEQARRALQRLRGQQDVDEEIQEMYQEDRSEKEEGQFSVLSLFTFRGLRWQLISIIVMMAGQQLSGVNGVFYYADRIFESAGVHSSSIQYVTVSIGAINVVMTLLAVFIVESLGRRILLLAGFVLCSASCAVLTLALNLQSTVSWMSYLSIVCVIAYIIGHAIGPSPIPAVMITEMFLQSSRPAAFMVGGSVHWLSNFTVGLLFLYMEAGLGPYSFLIFCAICVATVLYIFFIVPETKNKTFMEINRIMAKRNKVEVQESKELKDSYPLSRQEEKKWLSSSEM</sequence>
<evidence type="ECO:0000256" key="5">
    <source>
        <dbReference type="ARBA" id="ARBA00015973"/>
    </source>
</evidence>
<keyword evidence="10" id="KW-1133">Transmembrane helix</keyword>
<evidence type="ECO:0000256" key="1">
    <source>
        <dbReference type="ARBA" id="ARBA00000590"/>
    </source>
</evidence>
<reference evidence="16" key="3">
    <citation type="submission" date="2025-09" db="UniProtKB">
        <authorList>
            <consortium name="Ensembl"/>
        </authorList>
    </citation>
    <scope>IDENTIFICATION</scope>
</reference>
<dbReference type="AlphaFoldDB" id="A0A8C3N8W8"/>
<comment type="catalytic activity">
    <reaction evidence="1">
        <text>D-fructose(out) = D-fructose(in)</text>
        <dbReference type="Rhea" id="RHEA:60372"/>
        <dbReference type="ChEBI" id="CHEBI:37721"/>
    </reaction>
</comment>
<evidence type="ECO:0000256" key="14">
    <source>
        <dbReference type="RuleBase" id="RU003346"/>
    </source>
</evidence>
<evidence type="ECO:0000313" key="17">
    <source>
        <dbReference type="Proteomes" id="UP000694382"/>
    </source>
</evidence>
<keyword evidence="11" id="KW-0472">Membrane</keyword>
<protein>
    <recommendedName>
        <fullName evidence="5">Solute carrier family 2, facilitated glucose transporter member 5</fullName>
    </recommendedName>
    <alternativeName>
        <fullName evidence="13">Fructose transporter</fullName>
    </alternativeName>
    <alternativeName>
        <fullName evidence="12">Glucose transporter type 5, small intestine</fullName>
    </alternativeName>
</protein>
<evidence type="ECO:0000256" key="10">
    <source>
        <dbReference type="ARBA" id="ARBA00022989"/>
    </source>
</evidence>
<dbReference type="Gene3D" id="1.20.1250.20">
    <property type="entry name" value="MFS general substrate transporter like domains"/>
    <property type="match status" value="1"/>
</dbReference>
<keyword evidence="7" id="KW-1003">Cell membrane</keyword>
<dbReference type="GO" id="GO:0005353">
    <property type="term" value="F:fructose transmembrane transporter activity"/>
    <property type="evidence" value="ECO:0007669"/>
    <property type="project" value="UniProtKB-ARBA"/>
</dbReference>
<accession>A0A8C3N8W8</accession>
<reference evidence="16" key="1">
    <citation type="submission" date="2020-02" db="EMBL/GenBank/DDBJ databases">
        <authorList>
            <person name="Enbody D E."/>
            <person name="Pettersson E M."/>
        </authorList>
    </citation>
    <scope>NUCLEOTIDE SEQUENCE [LARGE SCALE GENOMIC DNA]</scope>
</reference>
<dbReference type="PANTHER" id="PTHR23503:SF32">
    <property type="entry name" value="SOLUTE CARRIER FAMILY 2, FACILITATED GLUCOSE TRANSPORTER MEMBER 5"/>
    <property type="match status" value="1"/>
</dbReference>
<dbReference type="PANTHER" id="PTHR23503">
    <property type="entry name" value="SOLUTE CARRIER FAMILY 2"/>
    <property type="match status" value="1"/>
</dbReference>
<dbReference type="GO" id="GO:1990539">
    <property type="term" value="P:fructose import across plasma membrane"/>
    <property type="evidence" value="ECO:0007669"/>
    <property type="project" value="UniProtKB-ARBA"/>
</dbReference>
<comment type="subcellular location">
    <subcellularLocation>
        <location evidence="2">Cell membrane</location>
        <location evidence="2">Sarcolemma</location>
    </subcellularLocation>
    <subcellularLocation>
        <location evidence="3">Cell membrane</location>
        <topology evidence="3">Multi-pass membrane protein</topology>
    </subcellularLocation>
</comment>
<evidence type="ECO:0000256" key="2">
    <source>
        <dbReference type="ARBA" id="ARBA00004135"/>
    </source>
</evidence>
<dbReference type="PRINTS" id="PR00171">
    <property type="entry name" value="SUGRTRNSPORT"/>
</dbReference>
<evidence type="ECO:0000256" key="13">
    <source>
        <dbReference type="ARBA" id="ARBA00031099"/>
    </source>
</evidence>
<gene>
    <name evidence="16" type="primary">LOC115912325</name>
</gene>
<dbReference type="PROSITE" id="PS00216">
    <property type="entry name" value="SUGAR_TRANSPORT_1"/>
    <property type="match status" value="1"/>
</dbReference>
<dbReference type="InterPro" id="IPR036259">
    <property type="entry name" value="MFS_trans_sf"/>
</dbReference>
<proteinExistence type="inferred from homology"/>
<keyword evidence="17" id="KW-1185">Reference proteome</keyword>
<dbReference type="SUPFAM" id="SSF103473">
    <property type="entry name" value="MFS general substrate transporter"/>
    <property type="match status" value="1"/>
</dbReference>
<dbReference type="InterPro" id="IPR003663">
    <property type="entry name" value="Sugar/inositol_transpt"/>
</dbReference>
<dbReference type="GO" id="GO:0070837">
    <property type="term" value="P:dehydroascorbic acid transport"/>
    <property type="evidence" value="ECO:0007669"/>
    <property type="project" value="TreeGrafter"/>
</dbReference>
<dbReference type="Pfam" id="PF00083">
    <property type="entry name" value="Sugar_tr"/>
    <property type="match status" value="1"/>
</dbReference>
<evidence type="ECO:0000256" key="9">
    <source>
        <dbReference type="ARBA" id="ARBA00022692"/>
    </source>
</evidence>
<evidence type="ECO:0000313" key="16">
    <source>
        <dbReference type="Ensembl" id="ENSCPVP00000017533.2"/>
    </source>
</evidence>
<evidence type="ECO:0000256" key="3">
    <source>
        <dbReference type="ARBA" id="ARBA00004651"/>
    </source>
</evidence>
<dbReference type="FunFam" id="1.20.1250.20:FF:001511">
    <property type="entry name" value="Solute carrier family 2, facilitated glucose transporter member 5"/>
    <property type="match status" value="1"/>
</dbReference>
<dbReference type="GO" id="GO:0046323">
    <property type="term" value="P:D-glucose import"/>
    <property type="evidence" value="ECO:0007669"/>
    <property type="project" value="TreeGrafter"/>
</dbReference>
<evidence type="ECO:0000256" key="8">
    <source>
        <dbReference type="ARBA" id="ARBA00022597"/>
    </source>
</evidence>
<dbReference type="NCBIfam" id="TIGR00879">
    <property type="entry name" value="SP"/>
    <property type="match status" value="1"/>
</dbReference>
<reference evidence="16" key="2">
    <citation type="submission" date="2025-08" db="UniProtKB">
        <authorList>
            <consortium name="Ensembl"/>
        </authorList>
    </citation>
    <scope>IDENTIFICATION</scope>
</reference>
<dbReference type="InterPro" id="IPR045263">
    <property type="entry name" value="GLUT"/>
</dbReference>
<keyword evidence="6 14" id="KW-0813">Transport</keyword>
<organism evidence="16 17">
    <name type="scientific">Geospiza parvula</name>
    <name type="common">Small tree-finch</name>
    <name type="synonym">Camarhynchus parvulus</name>
    <dbReference type="NCBI Taxonomy" id="87175"/>
    <lineage>
        <taxon>Eukaryota</taxon>
        <taxon>Metazoa</taxon>
        <taxon>Chordata</taxon>
        <taxon>Craniata</taxon>
        <taxon>Vertebrata</taxon>
        <taxon>Euteleostomi</taxon>
        <taxon>Archelosauria</taxon>
        <taxon>Archosauria</taxon>
        <taxon>Dinosauria</taxon>
        <taxon>Saurischia</taxon>
        <taxon>Theropoda</taxon>
        <taxon>Coelurosauria</taxon>
        <taxon>Aves</taxon>
        <taxon>Neognathae</taxon>
        <taxon>Neoaves</taxon>
        <taxon>Telluraves</taxon>
        <taxon>Australaves</taxon>
        <taxon>Passeriformes</taxon>
        <taxon>Thraupidae</taxon>
        <taxon>Camarhynchus</taxon>
    </lineage>
</organism>
<dbReference type="Proteomes" id="UP000694382">
    <property type="component" value="Chromosome 21"/>
</dbReference>
<feature type="domain" description="Major facilitator superfamily (MFS) profile" evidence="15">
    <location>
        <begin position="30"/>
        <end position="473"/>
    </location>
</feature>
<evidence type="ECO:0000256" key="7">
    <source>
        <dbReference type="ARBA" id="ARBA00022475"/>
    </source>
</evidence>
<dbReference type="GO" id="GO:0042383">
    <property type="term" value="C:sarcolemma"/>
    <property type="evidence" value="ECO:0007669"/>
    <property type="project" value="UniProtKB-SubCell"/>
</dbReference>
<dbReference type="PROSITE" id="PS50850">
    <property type="entry name" value="MFS"/>
    <property type="match status" value="1"/>
</dbReference>